<accession>H2C1V2</accession>
<evidence type="ECO:0000313" key="1">
    <source>
        <dbReference type="EMBL" id="EHP70223.1"/>
    </source>
</evidence>
<proteinExistence type="predicted"/>
<organism evidence="1 2">
    <name type="scientific">Metallosphaera yellowstonensis MK1</name>
    <dbReference type="NCBI Taxonomy" id="671065"/>
    <lineage>
        <taxon>Archaea</taxon>
        <taxon>Thermoproteota</taxon>
        <taxon>Thermoprotei</taxon>
        <taxon>Sulfolobales</taxon>
        <taxon>Sulfolobaceae</taxon>
        <taxon>Metallosphaera</taxon>
    </lineage>
</organism>
<keyword evidence="2" id="KW-1185">Reference proteome</keyword>
<dbReference type="AlphaFoldDB" id="H2C1V2"/>
<dbReference type="EMBL" id="JH597761">
    <property type="protein sequence ID" value="EHP70223.1"/>
    <property type="molecule type" value="Genomic_DNA"/>
</dbReference>
<name>H2C1V2_9CREN</name>
<evidence type="ECO:0000313" key="2">
    <source>
        <dbReference type="Proteomes" id="UP000003980"/>
    </source>
</evidence>
<dbReference type="Proteomes" id="UP000003980">
    <property type="component" value="Unassembled WGS sequence"/>
</dbReference>
<dbReference type="HOGENOM" id="CLU_2433932_0_0_2"/>
<reference evidence="1 2" key="1">
    <citation type="submission" date="2012-01" db="EMBL/GenBank/DDBJ databases">
        <title>Improved High-Quality Draft sequence of Metallosphaera yellowstonensis MK1.</title>
        <authorList>
            <consortium name="US DOE Joint Genome Institute"/>
            <person name="Lucas S."/>
            <person name="Han J."/>
            <person name="Cheng J.-F."/>
            <person name="Goodwin L."/>
            <person name="Pitluck S."/>
            <person name="Peters L."/>
            <person name="Teshima H."/>
            <person name="Detter J.C."/>
            <person name="Han C."/>
            <person name="Tapia R."/>
            <person name="Land M."/>
            <person name="Hauser L."/>
            <person name="Kyrpides N."/>
            <person name="Kozubal M."/>
            <person name="Macur R.E."/>
            <person name="Jay Z."/>
            <person name="Inskeep W."/>
            <person name="Woyke T."/>
        </authorList>
    </citation>
    <scope>NUCLEOTIDE SEQUENCE [LARGE SCALE GENOMIC DNA]</scope>
    <source>
        <strain evidence="1 2">MK1</strain>
    </source>
</reference>
<protein>
    <submittedName>
        <fullName evidence="1">Uncharacterized protein</fullName>
    </submittedName>
</protein>
<sequence>MRLLNYLDPLQGGPVRGVTSLETWGFPTIVKARLYWSGLSSWSRPWCPWRAWLVDLRWELKLYAVCSLPVTCLSRLVDLVLVGVVHVTRG</sequence>
<gene>
    <name evidence="1" type="ORF">MetMK1DRAFT_00007250</name>
</gene>